<proteinExistence type="predicted"/>
<evidence type="ECO:0000313" key="2">
    <source>
        <dbReference type="EMBL" id="CAL4127140.1"/>
    </source>
</evidence>
<dbReference type="AlphaFoldDB" id="A0AAV2RKY2"/>
<comment type="caution">
    <text evidence="2">The sequence shown here is derived from an EMBL/GenBank/DDBJ whole genome shotgun (WGS) entry which is preliminary data.</text>
</comment>
<dbReference type="Pfam" id="PF00094">
    <property type="entry name" value="VWD"/>
    <property type="match status" value="1"/>
</dbReference>
<accession>A0AAV2RKY2</accession>
<feature type="non-terminal residue" evidence="2">
    <location>
        <position position="1"/>
    </location>
</feature>
<evidence type="ECO:0000259" key="1">
    <source>
        <dbReference type="PROSITE" id="PS51233"/>
    </source>
</evidence>
<reference evidence="2 3" key="1">
    <citation type="submission" date="2024-05" db="EMBL/GenBank/DDBJ databases">
        <authorList>
            <person name="Wallberg A."/>
        </authorList>
    </citation>
    <scope>NUCLEOTIDE SEQUENCE [LARGE SCALE GENOMIC DNA]</scope>
</reference>
<dbReference type="PANTHER" id="PTHR37860:SF1">
    <property type="match status" value="1"/>
</dbReference>
<name>A0AAV2RKY2_MEGNR</name>
<dbReference type="InterPro" id="IPR001846">
    <property type="entry name" value="VWF_type-D"/>
</dbReference>
<keyword evidence="3" id="KW-1185">Reference proteome</keyword>
<sequence length="816" mass="92699">TLKGIGVEIKSSSYYKKMVQLVSYFENIYEEITNNSIRQNLEKYNKLFWEKISVGAQVSIDRVAPFVRDWTNELSAMWQKVLSIPTVATMRKNYLAIHNRVVWAWNYLDIYGRTMDAAAFILEHGYTIVSQTGVDAKQRHLKAKTDFKFNPELGVISLVQKLPIDWNSFNDQPNWEDLPEYKVVRKIKGLFEKSNSTSTYLDYWYKYVHGNILPSNWLPPFEATAYMIGEQHFITFDGRAIEFKGMCQYILAADMVHESWAVTVKYHSNSKKTIRIYVDGKEIEIELDYRVKIDGRPIELPINLKTSSLTRTQSRVELITDSGLTFSWNMEHDVIAISVTGYHFYKTGGLLGVYNNEPSDDFQVPGDDRHGHGAIADSADNLATSWNVSPECQFSGNIARAPSKVPVSNCTELFISGNSPLKHCFYTIDPVPYLHMCLVDHRSKAKDACQAATAYTEACMKRGIPIKIPVFCTHCTYMTNSKAVKKLEEGKSVMLSRSEVLQSTDVVILMEARECNKEFSIKKRLHKFISVVTEELTKNGFPLTRFAVIAYGGRGVFKDPTFVTVDNQIFTDSSTLYRAMDHIEFTEETGGFPADAFEAMTFAAANTDFRPSVSVTYLHFPCSACDPHYMMISYSDMYHILLETSVTLHVFTPGHFNIAKQNVKKKLFGMDRETAYTVKDARGSLRGDPVLRRQLNAPKDDLGYCAALAIETNGTIFTAQHMKSNKKKQVEKMAMVVGRVVANKAVPQENQHCECLSTLDGAPIMKCINWDFGPLSIIDDFGYDPDMYESYDNNYNEEGLCEERNEEGVCLSYRDV</sequence>
<gene>
    <name evidence="2" type="ORF">MNOR_LOCUS25793</name>
</gene>
<feature type="domain" description="VWFD" evidence="1">
    <location>
        <begin position="223"/>
        <end position="393"/>
    </location>
</feature>
<organism evidence="2 3">
    <name type="scientific">Meganyctiphanes norvegica</name>
    <name type="common">Northern krill</name>
    <name type="synonym">Thysanopoda norvegica</name>
    <dbReference type="NCBI Taxonomy" id="48144"/>
    <lineage>
        <taxon>Eukaryota</taxon>
        <taxon>Metazoa</taxon>
        <taxon>Ecdysozoa</taxon>
        <taxon>Arthropoda</taxon>
        <taxon>Crustacea</taxon>
        <taxon>Multicrustacea</taxon>
        <taxon>Malacostraca</taxon>
        <taxon>Eumalacostraca</taxon>
        <taxon>Eucarida</taxon>
        <taxon>Euphausiacea</taxon>
        <taxon>Euphausiidae</taxon>
        <taxon>Meganyctiphanes</taxon>
    </lineage>
</organism>
<dbReference type="PROSITE" id="PS51233">
    <property type="entry name" value="VWFD"/>
    <property type="match status" value="1"/>
</dbReference>
<dbReference type="Pfam" id="PF08742">
    <property type="entry name" value="C8"/>
    <property type="match status" value="1"/>
</dbReference>
<dbReference type="Proteomes" id="UP001497623">
    <property type="component" value="Unassembled WGS sequence"/>
</dbReference>
<dbReference type="PANTHER" id="PTHR37860">
    <property type="entry name" value="AGAP008810-PA"/>
    <property type="match status" value="1"/>
</dbReference>
<dbReference type="InterPro" id="IPR014853">
    <property type="entry name" value="VWF/SSPO/ZAN-like_Cys-rich_dom"/>
</dbReference>
<dbReference type="EMBL" id="CAXKWB010025005">
    <property type="protein sequence ID" value="CAL4127140.1"/>
    <property type="molecule type" value="Genomic_DNA"/>
</dbReference>
<dbReference type="SMART" id="SM00216">
    <property type="entry name" value="VWD"/>
    <property type="match status" value="1"/>
</dbReference>
<protein>
    <recommendedName>
        <fullName evidence="1">VWFD domain-containing protein</fullName>
    </recommendedName>
</protein>
<evidence type="ECO:0000313" key="3">
    <source>
        <dbReference type="Proteomes" id="UP001497623"/>
    </source>
</evidence>